<feature type="non-terminal residue" evidence="5">
    <location>
        <position position="1"/>
    </location>
</feature>
<evidence type="ECO:0000313" key="6">
    <source>
        <dbReference type="Proteomes" id="UP001328107"/>
    </source>
</evidence>
<evidence type="ECO:0000313" key="5">
    <source>
        <dbReference type="EMBL" id="GMR55349.1"/>
    </source>
</evidence>
<comment type="caution">
    <text evidence="5">The sequence shown here is derived from an EMBL/GenBank/DDBJ whole genome shotgun (WGS) entry which is preliminary data.</text>
</comment>
<dbReference type="GO" id="GO:0005524">
    <property type="term" value="F:ATP binding"/>
    <property type="evidence" value="ECO:0007669"/>
    <property type="project" value="UniProtKB-KW"/>
</dbReference>
<keyword evidence="1" id="KW-0547">Nucleotide-binding</keyword>
<evidence type="ECO:0000256" key="2">
    <source>
        <dbReference type="ARBA" id="ARBA00022801"/>
    </source>
</evidence>
<keyword evidence="6" id="KW-1185">Reference proteome</keyword>
<keyword evidence="4" id="KW-0067">ATP-binding</keyword>
<accession>A0AAN5I8H2</accession>
<name>A0AAN5I8H2_9BILA</name>
<dbReference type="GO" id="GO:0043139">
    <property type="term" value="F:5'-3' DNA helicase activity"/>
    <property type="evidence" value="ECO:0007669"/>
    <property type="project" value="TreeGrafter"/>
</dbReference>
<dbReference type="AlphaFoldDB" id="A0AAN5I8H2"/>
<evidence type="ECO:0000256" key="1">
    <source>
        <dbReference type="ARBA" id="ARBA00022741"/>
    </source>
</evidence>
<dbReference type="InterPro" id="IPR050534">
    <property type="entry name" value="Coronavir_polyprotein_1ab"/>
</dbReference>
<dbReference type="EMBL" id="BTRK01000005">
    <property type="protein sequence ID" value="GMR55349.1"/>
    <property type="molecule type" value="Genomic_DNA"/>
</dbReference>
<proteinExistence type="predicted"/>
<evidence type="ECO:0000256" key="4">
    <source>
        <dbReference type="ARBA" id="ARBA00022840"/>
    </source>
</evidence>
<dbReference type="GO" id="GO:0016787">
    <property type="term" value="F:hydrolase activity"/>
    <property type="evidence" value="ECO:0007669"/>
    <property type="project" value="UniProtKB-KW"/>
</dbReference>
<gene>
    <name evidence="5" type="ORF">PMAYCL1PPCAC_25544</name>
</gene>
<dbReference type="PANTHER" id="PTHR43788:SF16">
    <property type="entry name" value="HELICASE WITH ZINC FINGER 2"/>
    <property type="match status" value="1"/>
</dbReference>
<protein>
    <submittedName>
        <fullName evidence="5">Uncharacterized protein</fullName>
    </submittedName>
</protein>
<organism evidence="5 6">
    <name type="scientific">Pristionchus mayeri</name>
    <dbReference type="NCBI Taxonomy" id="1317129"/>
    <lineage>
        <taxon>Eukaryota</taxon>
        <taxon>Metazoa</taxon>
        <taxon>Ecdysozoa</taxon>
        <taxon>Nematoda</taxon>
        <taxon>Chromadorea</taxon>
        <taxon>Rhabditida</taxon>
        <taxon>Rhabditina</taxon>
        <taxon>Diplogasteromorpha</taxon>
        <taxon>Diplogasteroidea</taxon>
        <taxon>Neodiplogasteridae</taxon>
        <taxon>Pristionchus</taxon>
    </lineage>
</organism>
<dbReference type="Proteomes" id="UP001328107">
    <property type="component" value="Unassembled WGS sequence"/>
</dbReference>
<dbReference type="PANTHER" id="PTHR43788">
    <property type="entry name" value="DNA2/NAM7 HELICASE FAMILY MEMBER"/>
    <property type="match status" value="1"/>
</dbReference>
<sequence>SSSRPVIYRYIDSIKSSLALLEAIHFELFMPDCPDLRFLAVPVATVPPGTAEGDFFRVPDADLLSNASFAVNLGKVKYPVMWEAKRTEKIVFAAHLEETGLCYIVKRNARAGGESAISALFDRDLFIRETLFPDEDSRREHSLVRVSMKNMLTAHLYPVEPPLLPPSINDYAIEILRKICHRRK</sequence>
<evidence type="ECO:0000256" key="3">
    <source>
        <dbReference type="ARBA" id="ARBA00022806"/>
    </source>
</evidence>
<reference evidence="6" key="1">
    <citation type="submission" date="2022-10" db="EMBL/GenBank/DDBJ databases">
        <title>Genome assembly of Pristionchus species.</title>
        <authorList>
            <person name="Yoshida K."/>
            <person name="Sommer R.J."/>
        </authorList>
    </citation>
    <scope>NUCLEOTIDE SEQUENCE [LARGE SCALE GENOMIC DNA]</scope>
    <source>
        <strain evidence="6">RS5460</strain>
    </source>
</reference>
<keyword evidence="3" id="KW-0347">Helicase</keyword>
<keyword evidence="2" id="KW-0378">Hydrolase</keyword>